<sequence>MILAIPVLVIRTSAAARSYAASFPHDFPEGHATAYPLRIKQQ</sequence>
<dbReference type="EMBL" id="AP014685">
    <property type="protein sequence ID" value="BAR56068.1"/>
    <property type="molecule type" value="Genomic_DNA"/>
</dbReference>
<dbReference type="Proteomes" id="UP000063308">
    <property type="component" value="Chromosome"/>
</dbReference>
<dbReference type="AlphaFoldDB" id="A0A0E4FUD4"/>
<evidence type="ECO:0000313" key="2">
    <source>
        <dbReference type="Proteomes" id="UP000063308"/>
    </source>
</evidence>
<protein>
    <submittedName>
        <fullName evidence="1">Uncharacterized protein</fullName>
    </submittedName>
</protein>
<proteinExistence type="predicted"/>
<organism evidence="1 2">
    <name type="scientific">Bradyrhizobium diazoefficiens</name>
    <dbReference type="NCBI Taxonomy" id="1355477"/>
    <lineage>
        <taxon>Bacteria</taxon>
        <taxon>Pseudomonadati</taxon>
        <taxon>Pseudomonadota</taxon>
        <taxon>Alphaproteobacteria</taxon>
        <taxon>Hyphomicrobiales</taxon>
        <taxon>Nitrobacteraceae</taxon>
        <taxon>Bradyrhizobium</taxon>
    </lineage>
</organism>
<evidence type="ECO:0000313" key="1">
    <source>
        <dbReference type="EMBL" id="BAR56068.1"/>
    </source>
</evidence>
<accession>A0A0E4FUD4</accession>
<name>A0A0E4FUD4_9BRAD</name>
<gene>
    <name evidence="1" type="ORF">NK6_2888</name>
</gene>
<reference evidence="1 2" key="1">
    <citation type="submission" date="2014-11" db="EMBL/GenBank/DDBJ databases">
        <title>Symbiosis island explosion on the genome of extra-slow-growing strains of soybean bradyrhizobia with massive insertion sequences.</title>
        <authorList>
            <person name="Iida T."/>
            <person name="Minamisawa K."/>
        </authorList>
    </citation>
    <scope>NUCLEOTIDE SEQUENCE [LARGE SCALE GENOMIC DNA]</scope>
    <source>
        <strain evidence="1 2">NK6</strain>
    </source>
</reference>